<reference evidence="1 2" key="1">
    <citation type="submission" date="2010-09" db="EMBL/GenBank/DDBJ databases">
        <authorList>
            <person name="Harkins D.M."/>
            <person name="Madupu R."/>
            <person name="Durkin A.S."/>
            <person name="Torralba M."/>
            <person name="Methe B."/>
            <person name="Sutton G.G."/>
            <person name="Nelson K.E."/>
        </authorList>
    </citation>
    <scope>NUCLEOTIDE SEQUENCE [LARGE SCALE GENOMIC DNA]</scope>
    <source>
        <strain evidence="1 2">CRIS 21A-A</strain>
    </source>
</reference>
<dbReference type="RefSeq" id="WP_008449993.1">
    <property type="nucleotide sequence ID" value="NZ_ADFQ01000084.1"/>
</dbReference>
<name>E1GX12_9BACT</name>
<evidence type="ECO:0008006" key="3">
    <source>
        <dbReference type="Google" id="ProtNLM"/>
    </source>
</evidence>
<dbReference type="AlphaFoldDB" id="E1GX12"/>
<evidence type="ECO:0000313" key="1">
    <source>
        <dbReference type="EMBL" id="EFN90782.1"/>
    </source>
</evidence>
<dbReference type="EMBL" id="ADFQ01000084">
    <property type="protein sequence ID" value="EFN90782.1"/>
    <property type="molecule type" value="Genomic_DNA"/>
</dbReference>
<dbReference type="eggNOG" id="ENOG502ZBDP">
    <property type="taxonomic scope" value="Bacteria"/>
</dbReference>
<gene>
    <name evidence="1" type="ORF">HMPREF9018_0130</name>
</gene>
<organism evidence="1 2">
    <name type="scientific">Prevotella amnii CRIS 21A-A</name>
    <dbReference type="NCBI Taxonomy" id="679191"/>
    <lineage>
        <taxon>Bacteria</taxon>
        <taxon>Pseudomonadati</taxon>
        <taxon>Bacteroidota</taxon>
        <taxon>Bacteroidia</taxon>
        <taxon>Bacteroidales</taxon>
        <taxon>Prevotellaceae</taxon>
        <taxon>Prevotella</taxon>
    </lineage>
</organism>
<accession>E1GX12</accession>
<evidence type="ECO:0000313" key="2">
    <source>
        <dbReference type="Proteomes" id="UP000016016"/>
    </source>
</evidence>
<protein>
    <recommendedName>
        <fullName evidence="3">DUF1566 domain-containing protein</fullName>
    </recommendedName>
</protein>
<proteinExistence type="predicted"/>
<dbReference type="Proteomes" id="UP000016016">
    <property type="component" value="Unassembled WGS sequence"/>
</dbReference>
<sequence>MIKVTQSKRKSISILRVLKLIRRIISIAYKVHHQRSHSRKQYYNWCLVIMGTMLVGFNSCDEYEPKDNTIHVGYVLCEDHSCMRPEDYFRQSKQKGIGVVFAEQTKDHPLMAVMLEEINNAFCDSLGLSNGTSGSLTAFDGVANTRSMQNSYLTETKKGSPLAMQLFHFHGGGQSDYLPSVAEQRLLIASAKVLNPIIEQLGGTPIALDGDCWYWTSTEVADNNGKQAWLCSAANGGIIETPKTEKHKARAIIQINYGN</sequence>
<comment type="caution">
    <text evidence="1">The sequence shown here is derived from an EMBL/GenBank/DDBJ whole genome shotgun (WGS) entry which is preliminary data.</text>
</comment>